<dbReference type="Pfam" id="PF06724">
    <property type="entry name" value="DUF1206"/>
    <property type="match status" value="3"/>
</dbReference>
<accession>A0ABQ1JJ91</accession>
<evidence type="ECO:0000313" key="4">
    <source>
        <dbReference type="Proteomes" id="UP000615760"/>
    </source>
</evidence>
<keyword evidence="1" id="KW-0472">Membrane</keyword>
<feature type="transmembrane region" description="Helical" evidence="1">
    <location>
        <begin position="67"/>
        <end position="85"/>
    </location>
</feature>
<feature type="transmembrane region" description="Helical" evidence="1">
    <location>
        <begin position="120"/>
        <end position="141"/>
    </location>
</feature>
<feature type="transmembrane region" description="Helical" evidence="1">
    <location>
        <begin position="168"/>
        <end position="187"/>
    </location>
</feature>
<comment type="caution">
    <text evidence="3">The sequence shown here is derived from an EMBL/GenBank/DDBJ whole genome shotgun (WGS) entry which is preliminary data.</text>
</comment>
<proteinExistence type="predicted"/>
<sequence length="238" mass="26144">MAAFNINGQSTKETGKGGVFDFLYQQTGGQIMLGILALGLVCYCIWRFVEAFSKKDTDKKSKKYIKTFRYIFSAVAYGVLAYRVIKKLISGISSSSSDSGGNSTQQNVAQELLSKPFGQILVGIAAAILLGVGIYQIYYGYSEKYKKHVDKTVEKGRKIMLNSGKMGYIARGVVWLLLAWLFAKAAIDANASKAGDTAKAFSYLKDVEYGPYLLAAVGFGLICYGVFSFVRARYEKFA</sequence>
<feature type="transmembrane region" description="Helical" evidence="1">
    <location>
        <begin position="28"/>
        <end position="46"/>
    </location>
</feature>
<dbReference type="InterPro" id="IPR009597">
    <property type="entry name" value="DUF1206"/>
</dbReference>
<keyword evidence="1" id="KW-0812">Transmembrane</keyword>
<name>A0ABQ1JJ91_9FLAO</name>
<feature type="domain" description="DUF1206" evidence="2">
    <location>
        <begin position="70"/>
        <end position="141"/>
    </location>
</feature>
<evidence type="ECO:0000313" key="3">
    <source>
        <dbReference type="EMBL" id="GGB67382.1"/>
    </source>
</evidence>
<evidence type="ECO:0000256" key="1">
    <source>
        <dbReference type="SAM" id="Phobius"/>
    </source>
</evidence>
<feature type="transmembrane region" description="Helical" evidence="1">
    <location>
        <begin position="209"/>
        <end position="230"/>
    </location>
</feature>
<evidence type="ECO:0000259" key="2">
    <source>
        <dbReference type="Pfam" id="PF06724"/>
    </source>
</evidence>
<dbReference type="EMBL" id="BMJE01000001">
    <property type="protein sequence ID" value="GGB67382.1"/>
    <property type="molecule type" value="Genomic_DNA"/>
</dbReference>
<reference evidence="4" key="1">
    <citation type="journal article" date="2019" name="Int. J. Syst. Evol. Microbiol.">
        <title>The Global Catalogue of Microorganisms (GCM) 10K type strain sequencing project: providing services to taxonomists for standard genome sequencing and annotation.</title>
        <authorList>
            <consortium name="The Broad Institute Genomics Platform"/>
            <consortium name="The Broad Institute Genome Sequencing Center for Infectious Disease"/>
            <person name="Wu L."/>
            <person name="Ma J."/>
        </authorList>
    </citation>
    <scope>NUCLEOTIDE SEQUENCE [LARGE SCALE GENOMIC DNA]</scope>
    <source>
        <strain evidence="4">CGMCC 1.15461</strain>
    </source>
</reference>
<feature type="domain" description="DUF1206" evidence="2">
    <location>
        <begin position="167"/>
        <end position="234"/>
    </location>
</feature>
<organism evidence="3 4">
    <name type="scientific">Flavobacterium suaedae</name>
    <dbReference type="NCBI Taxonomy" id="1767027"/>
    <lineage>
        <taxon>Bacteria</taxon>
        <taxon>Pseudomonadati</taxon>
        <taxon>Bacteroidota</taxon>
        <taxon>Flavobacteriia</taxon>
        <taxon>Flavobacteriales</taxon>
        <taxon>Flavobacteriaceae</taxon>
        <taxon>Flavobacterium</taxon>
    </lineage>
</organism>
<protein>
    <recommendedName>
        <fullName evidence="2">DUF1206 domain-containing protein</fullName>
    </recommendedName>
</protein>
<keyword evidence="4" id="KW-1185">Reference proteome</keyword>
<gene>
    <name evidence="3" type="ORF">GCM10007424_04230</name>
</gene>
<keyword evidence="1" id="KW-1133">Transmembrane helix</keyword>
<dbReference type="Proteomes" id="UP000615760">
    <property type="component" value="Unassembled WGS sequence"/>
</dbReference>
<feature type="domain" description="DUF1206" evidence="2">
    <location>
        <begin position="2"/>
        <end position="53"/>
    </location>
</feature>